<name>A0A177DN54_ALTAL</name>
<evidence type="ECO:0000313" key="1">
    <source>
        <dbReference type="EMBL" id="OAG21233.1"/>
    </source>
</evidence>
<accession>A0A177DN54</accession>
<protein>
    <submittedName>
        <fullName evidence="1">Uncharacterized protein</fullName>
    </submittedName>
</protein>
<reference evidence="1 2" key="1">
    <citation type="submission" date="2016-05" db="EMBL/GenBank/DDBJ databases">
        <title>Comparative analysis of secretome profiles of manganese(II)-oxidizing ascomycete fungi.</title>
        <authorList>
            <consortium name="DOE Joint Genome Institute"/>
            <person name="Zeiner C.A."/>
            <person name="Purvine S.O."/>
            <person name="Zink E.M."/>
            <person name="Wu S."/>
            <person name="Pasa-Tolic L."/>
            <person name="Chaput D.L."/>
            <person name="Haridas S."/>
            <person name="Grigoriev I.V."/>
            <person name="Santelli C.M."/>
            <person name="Hansel C.M."/>
        </authorList>
    </citation>
    <scope>NUCLEOTIDE SEQUENCE [LARGE SCALE GENOMIC DNA]</scope>
    <source>
        <strain evidence="1 2">SRC1lrK2f</strain>
    </source>
</reference>
<dbReference type="Proteomes" id="UP000077248">
    <property type="component" value="Unassembled WGS sequence"/>
</dbReference>
<evidence type="ECO:0000313" key="2">
    <source>
        <dbReference type="Proteomes" id="UP000077248"/>
    </source>
</evidence>
<dbReference type="KEGG" id="aalt:CC77DRAFT_861360"/>
<dbReference type="EMBL" id="KV441477">
    <property type="protein sequence ID" value="OAG21233.1"/>
    <property type="molecule type" value="Genomic_DNA"/>
</dbReference>
<sequence>MDCSVVGEILCDQRSLYLNRLNVGERTRTQAGADLDQDKLSCPPATTRRHTTRPYHDRAVSWCVVNMEVLMLTLSDLF</sequence>
<dbReference type="RefSeq" id="XP_018386654.1">
    <property type="nucleotide sequence ID" value="XM_018533460.1"/>
</dbReference>
<dbReference type="GeneID" id="29119054"/>
<gene>
    <name evidence="1" type="ORF">CC77DRAFT_861360</name>
</gene>
<dbReference type="AlphaFoldDB" id="A0A177DN54"/>
<dbReference type="VEuPathDB" id="FungiDB:CC77DRAFT_861360"/>
<organism evidence="1 2">
    <name type="scientific">Alternaria alternata</name>
    <name type="common">Alternaria rot fungus</name>
    <name type="synonym">Torula alternata</name>
    <dbReference type="NCBI Taxonomy" id="5599"/>
    <lineage>
        <taxon>Eukaryota</taxon>
        <taxon>Fungi</taxon>
        <taxon>Dikarya</taxon>
        <taxon>Ascomycota</taxon>
        <taxon>Pezizomycotina</taxon>
        <taxon>Dothideomycetes</taxon>
        <taxon>Pleosporomycetidae</taxon>
        <taxon>Pleosporales</taxon>
        <taxon>Pleosporineae</taxon>
        <taxon>Pleosporaceae</taxon>
        <taxon>Alternaria</taxon>
        <taxon>Alternaria sect. Alternaria</taxon>
        <taxon>Alternaria alternata complex</taxon>
    </lineage>
</organism>
<proteinExistence type="predicted"/>
<keyword evidence="2" id="KW-1185">Reference proteome</keyword>